<proteinExistence type="inferred from homology"/>
<keyword evidence="2" id="KW-1277">Toxin-antitoxin system</keyword>
<name>A0A1F5NY32_9BACT</name>
<comment type="caution">
    <text evidence="3">The sequence shown here is derived from an EMBL/GenBank/DDBJ whole genome shotgun (WGS) entry which is preliminary data.</text>
</comment>
<evidence type="ECO:0000313" key="3">
    <source>
        <dbReference type="EMBL" id="OGE82578.1"/>
    </source>
</evidence>
<comment type="similarity">
    <text evidence="1">Belongs to the RelE toxin family.</text>
</comment>
<sequence>MFWLINQKNLMQFRIRFEKKAEKDLDSIPKIHKARVLAVLPAIAQNPYLGKKLDGELYGSYSYRVWPYRIIYKIFKEVLIIVVIKIKHRGGGAYR</sequence>
<dbReference type="Pfam" id="PF05016">
    <property type="entry name" value="ParE_toxin"/>
    <property type="match status" value="1"/>
</dbReference>
<organism evidence="3 4">
    <name type="scientific">Candidatus Doudnabacteria bacterium RIFCSPHIGHO2_01_FULL_49_9</name>
    <dbReference type="NCBI Taxonomy" id="1817827"/>
    <lineage>
        <taxon>Bacteria</taxon>
        <taxon>Candidatus Doudnaibacteriota</taxon>
    </lineage>
</organism>
<gene>
    <name evidence="3" type="ORF">A2846_00425</name>
</gene>
<accession>A0A1F5NY32</accession>
<dbReference type="SUPFAM" id="SSF143011">
    <property type="entry name" value="RelE-like"/>
    <property type="match status" value="1"/>
</dbReference>
<evidence type="ECO:0000256" key="2">
    <source>
        <dbReference type="ARBA" id="ARBA00022649"/>
    </source>
</evidence>
<evidence type="ECO:0008006" key="5">
    <source>
        <dbReference type="Google" id="ProtNLM"/>
    </source>
</evidence>
<dbReference type="EMBL" id="MFEN01000068">
    <property type="protein sequence ID" value="OGE82578.1"/>
    <property type="molecule type" value="Genomic_DNA"/>
</dbReference>
<dbReference type="PANTHER" id="PTHR35601">
    <property type="entry name" value="TOXIN RELE"/>
    <property type="match status" value="1"/>
</dbReference>
<dbReference type="PANTHER" id="PTHR35601:SF1">
    <property type="entry name" value="TOXIN RELE"/>
    <property type="match status" value="1"/>
</dbReference>
<reference evidence="3 4" key="1">
    <citation type="journal article" date="2016" name="Nat. Commun.">
        <title>Thousands of microbial genomes shed light on interconnected biogeochemical processes in an aquifer system.</title>
        <authorList>
            <person name="Anantharaman K."/>
            <person name="Brown C.T."/>
            <person name="Hug L.A."/>
            <person name="Sharon I."/>
            <person name="Castelle C.J."/>
            <person name="Probst A.J."/>
            <person name="Thomas B.C."/>
            <person name="Singh A."/>
            <person name="Wilkins M.J."/>
            <person name="Karaoz U."/>
            <person name="Brodie E.L."/>
            <person name="Williams K.H."/>
            <person name="Hubbard S.S."/>
            <person name="Banfield J.F."/>
        </authorList>
    </citation>
    <scope>NUCLEOTIDE SEQUENCE [LARGE SCALE GENOMIC DNA]</scope>
</reference>
<dbReference type="InterPro" id="IPR035093">
    <property type="entry name" value="RelE/ParE_toxin_dom_sf"/>
</dbReference>
<protein>
    <recommendedName>
        <fullName evidence="5">Addiction module toxin RelE</fullName>
    </recommendedName>
</protein>
<dbReference type="Gene3D" id="3.30.2310.20">
    <property type="entry name" value="RelE-like"/>
    <property type="match status" value="1"/>
</dbReference>
<evidence type="ECO:0000256" key="1">
    <source>
        <dbReference type="ARBA" id="ARBA00006226"/>
    </source>
</evidence>
<dbReference type="Proteomes" id="UP000176339">
    <property type="component" value="Unassembled WGS sequence"/>
</dbReference>
<evidence type="ECO:0000313" key="4">
    <source>
        <dbReference type="Proteomes" id="UP000176339"/>
    </source>
</evidence>
<dbReference type="InterPro" id="IPR007712">
    <property type="entry name" value="RelE/ParE_toxin"/>
</dbReference>
<dbReference type="AlphaFoldDB" id="A0A1F5NY32"/>